<dbReference type="Proteomes" id="UP000242972">
    <property type="component" value="Unassembled WGS sequence"/>
</dbReference>
<dbReference type="GO" id="GO:0016746">
    <property type="term" value="F:acyltransferase activity"/>
    <property type="evidence" value="ECO:0007669"/>
    <property type="project" value="UniProtKB-KW"/>
</dbReference>
<dbReference type="GO" id="GO:0009085">
    <property type="term" value="P:lysine biosynthetic process"/>
    <property type="evidence" value="ECO:0007669"/>
    <property type="project" value="UniProtKB-KW"/>
</dbReference>
<dbReference type="PANTHER" id="PTHR43300">
    <property type="entry name" value="ACETYLTRANSFERASE"/>
    <property type="match status" value="1"/>
</dbReference>
<evidence type="ECO:0000313" key="3">
    <source>
        <dbReference type="EMBL" id="PSR31077.1"/>
    </source>
</evidence>
<dbReference type="InterPro" id="IPR018357">
    <property type="entry name" value="Hexapep_transf_CS"/>
</dbReference>
<dbReference type="Gene3D" id="2.160.10.10">
    <property type="entry name" value="Hexapeptide repeat proteins"/>
    <property type="match status" value="1"/>
</dbReference>
<evidence type="ECO:0000256" key="1">
    <source>
        <dbReference type="ARBA" id="ARBA00022679"/>
    </source>
</evidence>
<dbReference type="SUPFAM" id="SSF51161">
    <property type="entry name" value="Trimeric LpxA-like enzymes"/>
    <property type="match status" value="1"/>
</dbReference>
<dbReference type="AlphaFoldDB" id="A0A2T2X9E8"/>
<accession>A0A2T2X9E8</accession>
<dbReference type="CDD" id="cd03358">
    <property type="entry name" value="LbH_WxcM_N_like"/>
    <property type="match status" value="1"/>
</dbReference>
<gene>
    <name evidence="3" type="ORF">C7B46_17200</name>
</gene>
<proteinExistence type="predicted"/>
<dbReference type="PROSITE" id="PS00101">
    <property type="entry name" value="HEXAPEP_TRANSFERASES"/>
    <property type="match status" value="1"/>
</dbReference>
<dbReference type="InterPro" id="IPR050179">
    <property type="entry name" value="Trans_hexapeptide_repeat"/>
</dbReference>
<dbReference type="Pfam" id="PF00132">
    <property type="entry name" value="Hexapep"/>
    <property type="match status" value="3"/>
</dbReference>
<dbReference type="InterPro" id="IPR011004">
    <property type="entry name" value="Trimer_LpxA-like_sf"/>
</dbReference>
<comment type="caution">
    <text evidence="3">The sequence shown here is derived from an EMBL/GenBank/DDBJ whole genome shotgun (WGS) entry which is preliminary data.</text>
</comment>
<name>A0A2T2X9E8_9FIRM</name>
<dbReference type="GO" id="GO:0019877">
    <property type="term" value="P:diaminopimelate biosynthetic process"/>
    <property type="evidence" value="ECO:0007669"/>
    <property type="project" value="UniProtKB-KW"/>
</dbReference>
<dbReference type="InterPro" id="IPR001451">
    <property type="entry name" value="Hexapep"/>
</dbReference>
<sequence>MTKPSSQGLQCIIEEGAVIGENVHLGHRVIIHQNTVIHDNVTVGDGSVLGREPSKAKTSTLQTGTLDPLVIGSGSQIGAYAILYAGSTIGPDAFIADGAQVRERCHLGKNVVIGHNSTVENDTKVGDYTKLQTAVYLTAKSVVEDHVFLAPMVTTTNDPYIARTEARHQATRGPHIHRGARIAGGAVLLPGVDIGQEAVVAAGAVVTKDVPPYQLVMGIPARVVRPTPPEQLLFPSEAPTKEAP</sequence>
<keyword evidence="3" id="KW-0012">Acyltransferase</keyword>
<protein>
    <submittedName>
        <fullName evidence="3">UDP-3-O-(3-hydroxymyristoyl)glucosamine N-acyltransferase</fullName>
    </submittedName>
</protein>
<keyword evidence="2" id="KW-0677">Repeat</keyword>
<evidence type="ECO:0000256" key="2">
    <source>
        <dbReference type="ARBA" id="ARBA00022737"/>
    </source>
</evidence>
<keyword evidence="1 3" id="KW-0808">Transferase</keyword>
<evidence type="ECO:0000313" key="4">
    <source>
        <dbReference type="Proteomes" id="UP000242972"/>
    </source>
</evidence>
<dbReference type="PANTHER" id="PTHR43300:SF4">
    <property type="entry name" value="ACYL-[ACYL-CARRIER-PROTEIN]--UDP-N-ACETYLGLUCOSAMINE O-ACYLTRANSFERASE"/>
    <property type="match status" value="1"/>
</dbReference>
<reference evidence="3 4" key="1">
    <citation type="journal article" date="2014" name="BMC Genomics">
        <title>Comparison of environmental and isolate Sulfobacillus genomes reveals diverse carbon, sulfur, nitrogen, and hydrogen metabolisms.</title>
        <authorList>
            <person name="Justice N.B."/>
            <person name="Norman A."/>
            <person name="Brown C.T."/>
            <person name="Singh A."/>
            <person name="Thomas B.C."/>
            <person name="Banfield J.F."/>
        </authorList>
    </citation>
    <scope>NUCLEOTIDE SEQUENCE [LARGE SCALE GENOMIC DNA]</scope>
    <source>
        <strain evidence="3">AMDSBA4</strain>
    </source>
</reference>
<dbReference type="EMBL" id="PXYW01000068">
    <property type="protein sequence ID" value="PSR31077.1"/>
    <property type="molecule type" value="Genomic_DNA"/>
</dbReference>
<organism evidence="3 4">
    <name type="scientific">Sulfobacillus benefaciens</name>
    <dbReference type="NCBI Taxonomy" id="453960"/>
    <lineage>
        <taxon>Bacteria</taxon>
        <taxon>Bacillati</taxon>
        <taxon>Bacillota</taxon>
        <taxon>Clostridia</taxon>
        <taxon>Eubacteriales</taxon>
        <taxon>Clostridiales Family XVII. Incertae Sedis</taxon>
        <taxon>Sulfobacillus</taxon>
    </lineage>
</organism>